<protein>
    <submittedName>
        <fullName evidence="1">Uncharacterized protein</fullName>
    </submittedName>
</protein>
<gene>
    <name evidence="1" type="ORF">OCBIM_22000110mg</name>
</gene>
<dbReference type="EMBL" id="KQ423864">
    <property type="protein sequence ID" value="KOF72051.1"/>
    <property type="molecule type" value="Genomic_DNA"/>
</dbReference>
<sequence>MEEDVENGLSIRQCRTVSVKCIQGSGSDAKLPDSPPYFTHKILSISRLFYIPHSGLEMENYYKVKCLNHRYTLSVS</sequence>
<evidence type="ECO:0000313" key="1">
    <source>
        <dbReference type="EMBL" id="KOF72051.1"/>
    </source>
</evidence>
<proteinExistence type="predicted"/>
<reference evidence="1" key="1">
    <citation type="submission" date="2015-07" db="EMBL/GenBank/DDBJ databases">
        <title>MeaNS - Measles Nucleotide Surveillance Program.</title>
        <authorList>
            <person name="Tran T."/>
            <person name="Druce J."/>
        </authorList>
    </citation>
    <scope>NUCLEOTIDE SEQUENCE</scope>
    <source>
        <strain evidence="1">UCB-OBI-ISO-001</strain>
        <tissue evidence="1">Gonad</tissue>
    </source>
</reference>
<organism evidence="1">
    <name type="scientific">Octopus bimaculoides</name>
    <name type="common">California two-spotted octopus</name>
    <dbReference type="NCBI Taxonomy" id="37653"/>
    <lineage>
        <taxon>Eukaryota</taxon>
        <taxon>Metazoa</taxon>
        <taxon>Spiralia</taxon>
        <taxon>Lophotrochozoa</taxon>
        <taxon>Mollusca</taxon>
        <taxon>Cephalopoda</taxon>
        <taxon>Coleoidea</taxon>
        <taxon>Octopodiformes</taxon>
        <taxon>Octopoda</taxon>
        <taxon>Incirrata</taxon>
        <taxon>Octopodidae</taxon>
        <taxon>Octopus</taxon>
    </lineage>
</organism>
<accession>A0A0L8G4T9</accession>
<name>A0A0L8G4T9_OCTBM</name>
<dbReference type="AlphaFoldDB" id="A0A0L8G4T9"/>